<evidence type="ECO:0000259" key="3">
    <source>
        <dbReference type="PROSITE" id="PS50048"/>
    </source>
</evidence>
<dbReference type="SMART" id="SM00066">
    <property type="entry name" value="GAL4"/>
    <property type="match status" value="1"/>
</dbReference>
<evidence type="ECO:0000256" key="2">
    <source>
        <dbReference type="SAM" id="MobiDB-lite"/>
    </source>
</evidence>
<dbReference type="PROSITE" id="PS50048">
    <property type="entry name" value="ZN2_CY6_FUNGAL_2"/>
    <property type="match status" value="1"/>
</dbReference>
<dbReference type="PROSITE" id="PS00463">
    <property type="entry name" value="ZN2_CY6_FUNGAL_1"/>
    <property type="match status" value="1"/>
</dbReference>
<evidence type="ECO:0000256" key="1">
    <source>
        <dbReference type="ARBA" id="ARBA00023242"/>
    </source>
</evidence>
<dbReference type="PANTHER" id="PTHR47785:SF4">
    <property type="entry name" value="ZN(II)2CYS6 TRANSCRIPTION FACTOR (EUROFUNG)"/>
    <property type="match status" value="1"/>
</dbReference>
<dbReference type="Pfam" id="PF00172">
    <property type="entry name" value="Zn_clus"/>
    <property type="match status" value="1"/>
</dbReference>
<protein>
    <recommendedName>
        <fullName evidence="3">Zn(2)-C6 fungal-type domain-containing protein</fullName>
    </recommendedName>
</protein>
<proteinExistence type="predicted"/>
<dbReference type="InterPro" id="IPR001138">
    <property type="entry name" value="Zn2Cys6_DnaBD"/>
</dbReference>
<dbReference type="CDD" id="cd12148">
    <property type="entry name" value="fungal_TF_MHR"/>
    <property type="match status" value="1"/>
</dbReference>
<evidence type="ECO:0000313" key="5">
    <source>
        <dbReference type="Proteomes" id="UP000782241"/>
    </source>
</evidence>
<comment type="caution">
    <text evidence="4">The sequence shown here is derived from an EMBL/GenBank/DDBJ whole genome shotgun (WGS) entry which is preliminary data.</text>
</comment>
<name>A0A9P7KU03_9HYPO</name>
<keyword evidence="1" id="KW-0539">Nucleus</keyword>
<dbReference type="CDD" id="cd00067">
    <property type="entry name" value="GAL4"/>
    <property type="match status" value="1"/>
</dbReference>
<dbReference type="GO" id="GO:0000981">
    <property type="term" value="F:DNA-binding transcription factor activity, RNA polymerase II-specific"/>
    <property type="evidence" value="ECO:0007669"/>
    <property type="project" value="InterPro"/>
</dbReference>
<gene>
    <name evidence="4" type="ORF">KAF25_003963</name>
</gene>
<feature type="non-terminal residue" evidence="4">
    <location>
        <position position="1"/>
    </location>
</feature>
<dbReference type="PANTHER" id="PTHR47785">
    <property type="entry name" value="ZN(II)2CYS6 TRANSCRIPTION FACTOR (EUROFUNG)-RELATED-RELATED"/>
    <property type="match status" value="1"/>
</dbReference>
<dbReference type="AlphaFoldDB" id="A0A9P7KU03"/>
<feature type="domain" description="Zn(2)-C6 fungal-type" evidence="3">
    <location>
        <begin position="73"/>
        <end position="103"/>
    </location>
</feature>
<dbReference type="InterPro" id="IPR053181">
    <property type="entry name" value="EcdB-like_regulator"/>
</dbReference>
<feature type="compositionally biased region" description="Polar residues" evidence="2">
    <location>
        <begin position="156"/>
        <end position="167"/>
    </location>
</feature>
<accession>A0A9P7KU03</accession>
<dbReference type="InterPro" id="IPR036864">
    <property type="entry name" value="Zn2-C6_fun-type_DNA-bd_sf"/>
</dbReference>
<feature type="region of interest" description="Disordered" evidence="2">
    <location>
        <begin position="146"/>
        <end position="175"/>
    </location>
</feature>
<reference evidence="4" key="1">
    <citation type="submission" date="2021-04" db="EMBL/GenBank/DDBJ databases">
        <title>Draft genome of Fusarium avenaceum strain F156N33, isolated from an atmospheric sample in Virginia.</title>
        <authorList>
            <person name="Yang S."/>
            <person name="Vinatzer B.A."/>
            <person name="Coleman J."/>
        </authorList>
    </citation>
    <scope>NUCLEOTIDE SEQUENCE</scope>
    <source>
        <strain evidence="4">F156N33</strain>
    </source>
</reference>
<dbReference type="SUPFAM" id="SSF57701">
    <property type="entry name" value="Zn2/Cys6 DNA-binding domain"/>
    <property type="match status" value="1"/>
</dbReference>
<evidence type="ECO:0000313" key="4">
    <source>
        <dbReference type="EMBL" id="KAG5661724.1"/>
    </source>
</evidence>
<keyword evidence="5" id="KW-1185">Reference proteome</keyword>
<dbReference type="GO" id="GO:0008270">
    <property type="term" value="F:zinc ion binding"/>
    <property type="evidence" value="ECO:0007669"/>
    <property type="project" value="InterPro"/>
</dbReference>
<dbReference type="Proteomes" id="UP000782241">
    <property type="component" value="Unassembled WGS sequence"/>
</dbReference>
<sequence length="673" mass="76360">FQFITVPASLCLIHLTFICSPLSPIYQGILLFRYYQANDASNYLKMESPSPPSPLPGDSQSSHFPLRRRVLQACTNCRARKTRCDATKPRCSLCMSQGVECEYKDAQQPKIDPSTRLLLERIQLLEDKLFSSPVFAAPQAVAAPQGTVPVEHRRASTPTPAFQAETNSRIEEDAARPLAPDARTPEMPYPSSHTANANHVLNWPVVQQLLASAHEPGDTLLTTQSNQDDQFYAATDVFFHSRSVLHNGWIDQPADSWRLFSDESLVDLFDFTVCKELVLSFFNNVNVFFPLLSIVQITDHLEHLFKEEQSRGELRASDLSPTQYCLILLVLCLGSFVHRGGAQVRWSGYHNPFVAAPDMSLCTLDQHLWRKSQLLLGHVTTHVSVEAAQCTMLASIYMGAIGRVSDSFHWSHTTSVKCTTLIKRSHADHRQSEHYSEAFRRLYWVSLIYECDLISEISVALPSGITRYEDLIPYPTEAIPTSEESHHTTPDFERHNSCEHKGEELAAFQVSTNAAIRRLLNRVHSIAYDSKDHFRMTRVEYVKWLLRVSEDLWAYHDTIFRNLPNFLLVSQPLLDGRAFVTDHSPGSHRSGGLWNNPWNILRLQGRYYAAQHIIFRPFFDYLLLNMDHIETHPDKDAILQKCGLCLEGCKGFFSVFNVEELNSVTCLFATGMA</sequence>
<dbReference type="Gene3D" id="4.10.240.10">
    <property type="entry name" value="Zn(2)-C6 fungal-type DNA-binding domain"/>
    <property type="match status" value="1"/>
</dbReference>
<dbReference type="EMBL" id="JAGPUO010000006">
    <property type="protein sequence ID" value="KAG5661724.1"/>
    <property type="molecule type" value="Genomic_DNA"/>
</dbReference>
<organism evidence="4 5">
    <name type="scientific">Fusarium avenaceum</name>
    <dbReference type="NCBI Taxonomy" id="40199"/>
    <lineage>
        <taxon>Eukaryota</taxon>
        <taxon>Fungi</taxon>
        <taxon>Dikarya</taxon>
        <taxon>Ascomycota</taxon>
        <taxon>Pezizomycotina</taxon>
        <taxon>Sordariomycetes</taxon>
        <taxon>Hypocreomycetidae</taxon>
        <taxon>Hypocreales</taxon>
        <taxon>Nectriaceae</taxon>
        <taxon>Fusarium</taxon>
        <taxon>Fusarium tricinctum species complex</taxon>
    </lineage>
</organism>